<dbReference type="NCBIfam" id="TIGR01616">
    <property type="entry name" value="nitro_assoc"/>
    <property type="match status" value="1"/>
</dbReference>
<gene>
    <name evidence="2" type="ORF">MiSe_15830</name>
</gene>
<organism evidence="2 3">
    <name type="scientific">Microseira wollei NIES-4236</name>
    <dbReference type="NCBI Taxonomy" id="2530354"/>
    <lineage>
        <taxon>Bacteria</taxon>
        <taxon>Bacillati</taxon>
        <taxon>Cyanobacteriota</taxon>
        <taxon>Cyanophyceae</taxon>
        <taxon>Oscillatoriophycideae</taxon>
        <taxon>Aerosakkonematales</taxon>
        <taxon>Aerosakkonemataceae</taxon>
        <taxon>Microseira</taxon>
    </lineage>
</organism>
<dbReference type="InterPro" id="IPR036249">
    <property type="entry name" value="Thioredoxin-like_sf"/>
</dbReference>
<protein>
    <submittedName>
        <fullName evidence="2">Nitrogenase-associated protein</fullName>
    </submittedName>
</protein>
<dbReference type="Proteomes" id="UP001050975">
    <property type="component" value="Unassembled WGS sequence"/>
</dbReference>
<dbReference type="AlphaFoldDB" id="A0AAV3X6B2"/>
<accession>A0AAV3X6B2</accession>
<dbReference type="RefSeq" id="WP_226577212.1">
    <property type="nucleotide sequence ID" value="NZ_BLAY01000018.1"/>
</dbReference>
<evidence type="ECO:0000256" key="1">
    <source>
        <dbReference type="PROSITE-ProRule" id="PRU01282"/>
    </source>
</evidence>
<comment type="caution">
    <text evidence="2">The sequence shown here is derived from an EMBL/GenBank/DDBJ whole genome shotgun (WGS) entry which is preliminary data.</text>
</comment>
<dbReference type="Gene3D" id="3.40.30.10">
    <property type="entry name" value="Glutaredoxin"/>
    <property type="match status" value="1"/>
</dbReference>
<reference evidence="2" key="1">
    <citation type="submission" date="2019-10" db="EMBL/GenBank/DDBJ databases">
        <title>Draft genome sequece of Microseira wollei NIES-4236.</title>
        <authorList>
            <person name="Yamaguchi H."/>
            <person name="Suzuki S."/>
            <person name="Kawachi M."/>
        </authorList>
    </citation>
    <scope>NUCLEOTIDE SEQUENCE</scope>
    <source>
        <strain evidence="2">NIES-4236</strain>
    </source>
</reference>
<comment type="similarity">
    <text evidence="1">Belongs to the ArsC family.</text>
</comment>
<dbReference type="PROSITE" id="PS51353">
    <property type="entry name" value="ARSC"/>
    <property type="match status" value="1"/>
</dbReference>
<keyword evidence="3" id="KW-1185">Reference proteome</keyword>
<dbReference type="InterPro" id="IPR006503">
    <property type="entry name" value="Nase-assoc"/>
</dbReference>
<proteinExistence type="inferred from homology"/>
<dbReference type="EMBL" id="BLAY01000018">
    <property type="protein sequence ID" value="GET36831.1"/>
    <property type="molecule type" value="Genomic_DNA"/>
</dbReference>
<dbReference type="SUPFAM" id="SSF52833">
    <property type="entry name" value="Thioredoxin-like"/>
    <property type="match status" value="1"/>
</dbReference>
<dbReference type="CDD" id="cd03033">
    <property type="entry name" value="ArsC_15kD"/>
    <property type="match status" value="1"/>
</dbReference>
<sequence length="142" mass="16036">MKNVIFYEKPGCINNTKQKAMLVAAGHEVIARNLLKTPWTAETLRPFFGELPVSEWFNYSAPRIKSGEIIPTELDESTALEFMLADPLLIRRPLMQVEEVLMVGFNLEKVEAQIGLRPIDNKPQDIETCPRSHATTPCKSPI</sequence>
<dbReference type="InterPro" id="IPR006660">
    <property type="entry name" value="Arsenate_reductase-like"/>
</dbReference>
<evidence type="ECO:0000313" key="2">
    <source>
        <dbReference type="EMBL" id="GET36831.1"/>
    </source>
</evidence>
<name>A0AAV3X6B2_9CYAN</name>
<dbReference type="Pfam" id="PF03960">
    <property type="entry name" value="ArsC"/>
    <property type="match status" value="1"/>
</dbReference>
<evidence type="ECO:0000313" key="3">
    <source>
        <dbReference type="Proteomes" id="UP001050975"/>
    </source>
</evidence>
<dbReference type="PANTHER" id="PTHR30041:SF8">
    <property type="entry name" value="PROTEIN YFFB"/>
    <property type="match status" value="1"/>
</dbReference>
<dbReference type="PANTHER" id="PTHR30041">
    <property type="entry name" value="ARSENATE REDUCTASE"/>
    <property type="match status" value="1"/>
</dbReference>